<feature type="transmembrane region" description="Helical" evidence="1">
    <location>
        <begin position="146"/>
        <end position="165"/>
    </location>
</feature>
<evidence type="ECO:0000313" key="4">
    <source>
        <dbReference type="Proteomes" id="UP000766609"/>
    </source>
</evidence>
<dbReference type="InterPro" id="IPR010982">
    <property type="entry name" value="Lambda_DNA-bd_dom_sf"/>
</dbReference>
<evidence type="ECO:0000313" key="3">
    <source>
        <dbReference type="EMBL" id="MBY5950630.1"/>
    </source>
</evidence>
<feature type="transmembrane region" description="Helical" evidence="1">
    <location>
        <begin position="77"/>
        <end position="98"/>
    </location>
</feature>
<dbReference type="SMART" id="SM00530">
    <property type="entry name" value="HTH_XRE"/>
    <property type="match status" value="1"/>
</dbReference>
<keyword evidence="1" id="KW-0472">Membrane</keyword>
<feature type="transmembrane region" description="Helical" evidence="1">
    <location>
        <begin position="119"/>
        <end position="140"/>
    </location>
</feature>
<organism evidence="3 4">
    <name type="scientific">Algoriphagus marincola</name>
    <dbReference type="NCBI Taxonomy" id="264027"/>
    <lineage>
        <taxon>Bacteria</taxon>
        <taxon>Pseudomonadati</taxon>
        <taxon>Bacteroidota</taxon>
        <taxon>Cytophagia</taxon>
        <taxon>Cytophagales</taxon>
        <taxon>Cyclobacteriaceae</taxon>
        <taxon>Algoriphagus</taxon>
    </lineage>
</organism>
<comment type="caution">
    <text evidence="3">The sequence shown here is derived from an EMBL/GenBank/DDBJ whole genome shotgun (WGS) entry which is preliminary data.</text>
</comment>
<proteinExistence type="predicted"/>
<feature type="transmembrane region" description="Helical" evidence="1">
    <location>
        <begin position="177"/>
        <end position="198"/>
    </location>
</feature>
<protein>
    <submittedName>
        <fullName evidence="3">Helix-turn-helix transcriptional regulator</fullName>
    </submittedName>
</protein>
<reference evidence="3 4" key="1">
    <citation type="submission" date="2021-06" db="EMBL/GenBank/DDBJ databases">
        <title>44 bacteria genomes isolated from Dapeng, Shenzhen.</title>
        <authorList>
            <person name="Zheng W."/>
            <person name="Yu S."/>
            <person name="Huang Y."/>
        </authorList>
    </citation>
    <scope>NUCLEOTIDE SEQUENCE [LARGE SCALE GENOMIC DNA]</scope>
    <source>
        <strain evidence="3 4">DP5N14-6</strain>
    </source>
</reference>
<feature type="domain" description="HTH cro/C1-type" evidence="2">
    <location>
        <begin position="10"/>
        <end position="65"/>
    </location>
</feature>
<evidence type="ECO:0000256" key="1">
    <source>
        <dbReference type="SAM" id="Phobius"/>
    </source>
</evidence>
<dbReference type="CDD" id="cd00093">
    <property type="entry name" value="HTH_XRE"/>
    <property type="match status" value="1"/>
</dbReference>
<gene>
    <name evidence="3" type="ORF">KUV23_06580</name>
</gene>
<dbReference type="InterPro" id="IPR001387">
    <property type="entry name" value="Cro/C1-type_HTH"/>
</dbReference>
<sequence length="266" mass="29876">MKQPELGKKISELRKAKGLTQEELVEKCNLNVRTIQRIEAGEVTPRSYTVKALFEALDFSGIEERSQNESKFQNSTLVYLGIAAGIIYFFLSIFEIGYEIEFLEGKEAISRTAFSLIKVFTYFGYVLFMFAWVRLAGFFSNSFLKIAAWAMIGANLIWGLVDILALQTDYFNLGDYYMVKISSFGFFYILLGMSFTSFKNRYSFIPLIVGVLTIVAGVFLFSGIAAFLGLIPLTLGEIGQIGLMIYFITKIGGKSSPDSQIKVSEF</sequence>
<dbReference type="RefSeq" id="WP_162142716.1">
    <property type="nucleotide sequence ID" value="NZ_JAHVHP010000001.1"/>
</dbReference>
<dbReference type="PROSITE" id="PS50943">
    <property type="entry name" value="HTH_CROC1"/>
    <property type="match status" value="1"/>
</dbReference>
<keyword evidence="4" id="KW-1185">Reference proteome</keyword>
<feature type="transmembrane region" description="Helical" evidence="1">
    <location>
        <begin position="204"/>
        <end position="231"/>
    </location>
</feature>
<keyword evidence="1" id="KW-0812">Transmembrane</keyword>
<dbReference type="SUPFAM" id="SSF47413">
    <property type="entry name" value="lambda repressor-like DNA-binding domains"/>
    <property type="match status" value="1"/>
</dbReference>
<dbReference type="EMBL" id="JAHVHP010000001">
    <property type="protein sequence ID" value="MBY5950630.1"/>
    <property type="molecule type" value="Genomic_DNA"/>
</dbReference>
<keyword evidence="1" id="KW-1133">Transmembrane helix</keyword>
<name>A0ABS7N617_9BACT</name>
<dbReference type="Gene3D" id="1.10.260.40">
    <property type="entry name" value="lambda repressor-like DNA-binding domains"/>
    <property type="match status" value="1"/>
</dbReference>
<dbReference type="Pfam" id="PF01381">
    <property type="entry name" value="HTH_3"/>
    <property type="match status" value="1"/>
</dbReference>
<accession>A0ABS7N617</accession>
<evidence type="ECO:0000259" key="2">
    <source>
        <dbReference type="PROSITE" id="PS50943"/>
    </source>
</evidence>
<dbReference type="Proteomes" id="UP000766609">
    <property type="component" value="Unassembled WGS sequence"/>
</dbReference>